<gene>
    <name evidence="3" type="ORF">AMS68_001426</name>
</gene>
<dbReference type="AlphaFoldDB" id="A0A6H0XMQ7"/>
<name>A0A6H0XMQ7_9PEZI</name>
<evidence type="ECO:0000259" key="2">
    <source>
        <dbReference type="PROSITE" id="PS51397"/>
    </source>
</evidence>
<reference evidence="3 4" key="1">
    <citation type="journal article" date="2016" name="Sci. Rep.">
        <title>Peltaster fructicola genome reveals evolution from an invasive phytopathogen to an ectophytic parasite.</title>
        <authorList>
            <person name="Xu C."/>
            <person name="Chen H."/>
            <person name="Gleason M.L."/>
            <person name="Xu J.R."/>
            <person name="Liu H."/>
            <person name="Zhang R."/>
            <person name="Sun G."/>
        </authorList>
    </citation>
    <scope>NUCLEOTIDE SEQUENCE [LARGE SCALE GENOMIC DNA]</scope>
    <source>
        <strain evidence="3 4">LNHT1506</strain>
    </source>
</reference>
<dbReference type="Proteomes" id="UP000503462">
    <property type="component" value="Chromosome 1"/>
</dbReference>
<dbReference type="Pfam" id="PF08325">
    <property type="entry name" value="WLM"/>
    <property type="match status" value="1"/>
</dbReference>
<dbReference type="InterPro" id="IPR013536">
    <property type="entry name" value="WLM_dom"/>
</dbReference>
<accession>A0A6H0XMQ7</accession>
<dbReference type="PANTHER" id="PTHR46622:SF1">
    <property type="entry name" value="DNA-DEPENDENT METALLOPROTEASE WSS1"/>
    <property type="match status" value="1"/>
</dbReference>
<feature type="region of interest" description="Disordered" evidence="1">
    <location>
        <begin position="184"/>
        <end position="207"/>
    </location>
</feature>
<protein>
    <recommendedName>
        <fullName evidence="2">WLM domain-containing protein</fullName>
    </recommendedName>
</protein>
<feature type="domain" description="WLM" evidence="2">
    <location>
        <begin position="30"/>
        <end position="231"/>
    </location>
</feature>
<dbReference type="InterPro" id="IPR053000">
    <property type="entry name" value="WSS1-like_metalloprotease"/>
</dbReference>
<evidence type="ECO:0000256" key="1">
    <source>
        <dbReference type="SAM" id="MobiDB-lite"/>
    </source>
</evidence>
<sequence length="387" mass="42664">MDPLGGPIYSGRNRSARNGGPSGVQSTYASQLREHEALFTTYEHLQGLPRGDSALTLLRKVASMVKPIMRKRGWTVRVLAEFLPVEANLLGLNINRGMKICLRLRYHNNPDLFLPIEQVVDTLLHELSHNVWGEHDANFHRLWDELRDEHEVLLFKGFTGEGFLGQGQRLGGRNAMPAPQEMRRLARASAEQRHNQSGLSAGSGRRLGGEALHNDQDVREVIAGQALLRTTVNRGCGSIRKDAGAIARLTDRQTFSTQAEEDDANNRAIAEALFDLMEAEETAKLNGTYREAHPAGGLAWSKEHGLYDPSTEQTLRNATVNAVPSEEEQMRWALEESQRLAPSSVGNTFGGLPPESLAASTVTGVQSPQRSLRGVISLIRNKDRGLS</sequence>
<dbReference type="OrthoDB" id="261960at2759"/>
<dbReference type="PANTHER" id="PTHR46622">
    <property type="entry name" value="DNA-DEPENDENT METALLOPROTEASE WSS1"/>
    <property type="match status" value="1"/>
</dbReference>
<dbReference type="GO" id="GO:0006281">
    <property type="term" value="P:DNA repair"/>
    <property type="evidence" value="ECO:0007669"/>
    <property type="project" value="TreeGrafter"/>
</dbReference>
<dbReference type="EMBL" id="CP051139">
    <property type="protein sequence ID" value="QIW95908.1"/>
    <property type="molecule type" value="Genomic_DNA"/>
</dbReference>
<evidence type="ECO:0000313" key="4">
    <source>
        <dbReference type="Proteomes" id="UP000503462"/>
    </source>
</evidence>
<evidence type="ECO:0000313" key="3">
    <source>
        <dbReference type="EMBL" id="QIW95908.1"/>
    </source>
</evidence>
<proteinExistence type="predicted"/>
<dbReference type="GO" id="GO:0008237">
    <property type="term" value="F:metallopeptidase activity"/>
    <property type="evidence" value="ECO:0007669"/>
    <property type="project" value="TreeGrafter"/>
</dbReference>
<keyword evidence="4" id="KW-1185">Reference proteome</keyword>
<organism evidence="3 4">
    <name type="scientific">Peltaster fructicola</name>
    <dbReference type="NCBI Taxonomy" id="286661"/>
    <lineage>
        <taxon>Eukaryota</taxon>
        <taxon>Fungi</taxon>
        <taxon>Dikarya</taxon>
        <taxon>Ascomycota</taxon>
        <taxon>Pezizomycotina</taxon>
        <taxon>Dothideomycetes</taxon>
        <taxon>Dothideomycetes incertae sedis</taxon>
        <taxon>Peltaster</taxon>
    </lineage>
</organism>
<dbReference type="GO" id="GO:0005634">
    <property type="term" value="C:nucleus"/>
    <property type="evidence" value="ECO:0007669"/>
    <property type="project" value="TreeGrafter"/>
</dbReference>
<feature type="region of interest" description="Disordered" evidence="1">
    <location>
        <begin position="1"/>
        <end position="27"/>
    </location>
</feature>
<dbReference type="PROSITE" id="PS51397">
    <property type="entry name" value="WLM"/>
    <property type="match status" value="1"/>
</dbReference>